<protein>
    <submittedName>
        <fullName evidence="5">BamA/TamA family outer membrane protein</fullName>
    </submittedName>
</protein>
<evidence type="ECO:0000259" key="4">
    <source>
        <dbReference type="Pfam" id="PF01103"/>
    </source>
</evidence>
<feature type="domain" description="Bacterial surface antigen (D15)" evidence="4">
    <location>
        <begin position="193"/>
        <end position="339"/>
    </location>
</feature>
<proteinExistence type="predicted"/>
<feature type="signal peptide" evidence="3">
    <location>
        <begin position="1"/>
        <end position="29"/>
    </location>
</feature>
<reference evidence="5" key="1">
    <citation type="submission" date="2020-09" db="EMBL/GenBank/DDBJ databases">
        <authorList>
            <person name="Kim M.K."/>
        </authorList>
    </citation>
    <scope>NUCLEOTIDE SEQUENCE</scope>
    <source>
        <strain evidence="5">BT704</strain>
    </source>
</reference>
<organism evidence="5 6">
    <name type="scientific">Spirosoma validum</name>
    <dbReference type="NCBI Taxonomy" id="2771355"/>
    <lineage>
        <taxon>Bacteria</taxon>
        <taxon>Pseudomonadati</taxon>
        <taxon>Bacteroidota</taxon>
        <taxon>Cytophagia</taxon>
        <taxon>Cytophagales</taxon>
        <taxon>Cytophagaceae</taxon>
        <taxon>Spirosoma</taxon>
    </lineage>
</organism>
<evidence type="ECO:0000256" key="1">
    <source>
        <dbReference type="ARBA" id="ARBA00004370"/>
    </source>
</evidence>
<name>A0A927GD57_9BACT</name>
<evidence type="ECO:0000313" key="6">
    <source>
        <dbReference type="Proteomes" id="UP000653797"/>
    </source>
</evidence>
<dbReference type="Pfam" id="PF01103">
    <property type="entry name" value="Omp85"/>
    <property type="match status" value="1"/>
</dbReference>
<feature type="chain" id="PRO_5037795212" evidence="3">
    <location>
        <begin position="30"/>
        <end position="383"/>
    </location>
</feature>
<evidence type="ECO:0000256" key="3">
    <source>
        <dbReference type="SAM" id="SignalP"/>
    </source>
</evidence>
<keyword evidence="6" id="KW-1185">Reference proteome</keyword>
<dbReference type="RefSeq" id="WP_191038849.1">
    <property type="nucleotide sequence ID" value="NZ_JACXAA010000003.1"/>
</dbReference>
<keyword evidence="2" id="KW-0472">Membrane</keyword>
<evidence type="ECO:0000256" key="2">
    <source>
        <dbReference type="ARBA" id="ARBA00023136"/>
    </source>
</evidence>
<dbReference type="Gene3D" id="2.40.160.50">
    <property type="entry name" value="membrane protein fhac: a member of the omp85/tpsb transporter family"/>
    <property type="match status" value="1"/>
</dbReference>
<accession>A0A927GD57</accession>
<comment type="subcellular location">
    <subcellularLocation>
        <location evidence="1">Membrane</location>
    </subcellularLocation>
</comment>
<dbReference type="InterPro" id="IPR000184">
    <property type="entry name" value="Bac_surfAg_D15"/>
</dbReference>
<dbReference type="EMBL" id="JACXAA010000003">
    <property type="protein sequence ID" value="MBD2753220.1"/>
    <property type="molecule type" value="Genomic_DNA"/>
</dbReference>
<dbReference type="GO" id="GO:0019867">
    <property type="term" value="C:outer membrane"/>
    <property type="evidence" value="ECO:0007669"/>
    <property type="project" value="InterPro"/>
</dbReference>
<keyword evidence="3" id="KW-0732">Signal</keyword>
<comment type="caution">
    <text evidence="5">The sequence shown here is derived from an EMBL/GenBank/DDBJ whole genome shotgun (WGS) entry which is preliminary data.</text>
</comment>
<evidence type="ECO:0000313" key="5">
    <source>
        <dbReference type="EMBL" id="MBD2753220.1"/>
    </source>
</evidence>
<dbReference type="Proteomes" id="UP000653797">
    <property type="component" value="Unassembled WGS sequence"/>
</dbReference>
<dbReference type="AlphaFoldDB" id="A0A927GD57"/>
<gene>
    <name evidence="5" type="ORF">IC230_10000</name>
</gene>
<sequence>MQQSNYRRLRNQLFLIGLLLGLSSEQAVSQTFIKRVIDRYFNDTTSAARPHVSFYPTLGYAPETSIELGLSALYLYHAHNDTLTNRLSEIQAFSFFTLRGQYGLNLDHAIYGDNDRWFFLGRGRVQRFPLLYYGIGPQSGPTNPATVDAFSIQLRERAMRRLRPNLFGGLELDFQHLSRIEFQQPEGTAHDLPLGSQGTSNLGLGLGLVYDSRPNALNPRKGYFSEIAYLNYGQSRSSALSFHNIFADFRGYHSVRPNQVLAWQVYGNLMTGNVPFNQLALLGGENTMRGYYLGRYRDKFYAATQVEYRWLPFPFSQRFGAVVFAAIGTVAPSVDQVQFEHLLPTAGTGIRYLLFKKKDVFLRADMGITREGLGFYILTGEAF</sequence>